<gene>
    <name evidence="2" type="ORF">O181_000317</name>
</gene>
<evidence type="ECO:0000256" key="1">
    <source>
        <dbReference type="SAM" id="MobiDB-lite"/>
    </source>
</evidence>
<dbReference type="Proteomes" id="UP000765509">
    <property type="component" value="Unassembled WGS sequence"/>
</dbReference>
<reference evidence="2" key="1">
    <citation type="submission" date="2021-03" db="EMBL/GenBank/DDBJ databases">
        <title>Draft genome sequence of rust myrtle Austropuccinia psidii MF-1, a brazilian biotype.</title>
        <authorList>
            <person name="Quecine M.C."/>
            <person name="Pachon D.M.R."/>
            <person name="Bonatelli M.L."/>
            <person name="Correr F.H."/>
            <person name="Franceschini L.M."/>
            <person name="Leite T.F."/>
            <person name="Margarido G.R.A."/>
            <person name="Almeida C.A."/>
            <person name="Ferrarezi J.A."/>
            <person name="Labate C.A."/>
        </authorList>
    </citation>
    <scope>NUCLEOTIDE SEQUENCE</scope>
    <source>
        <strain evidence="2">MF-1</strain>
    </source>
</reference>
<evidence type="ECO:0000313" key="2">
    <source>
        <dbReference type="EMBL" id="MBW0460602.1"/>
    </source>
</evidence>
<accession>A0A9Q3GBY8</accession>
<protein>
    <submittedName>
        <fullName evidence="2">Uncharacterized protein</fullName>
    </submittedName>
</protein>
<organism evidence="2 3">
    <name type="scientific">Austropuccinia psidii MF-1</name>
    <dbReference type="NCBI Taxonomy" id="1389203"/>
    <lineage>
        <taxon>Eukaryota</taxon>
        <taxon>Fungi</taxon>
        <taxon>Dikarya</taxon>
        <taxon>Basidiomycota</taxon>
        <taxon>Pucciniomycotina</taxon>
        <taxon>Pucciniomycetes</taxon>
        <taxon>Pucciniales</taxon>
        <taxon>Sphaerophragmiaceae</taxon>
        <taxon>Austropuccinia</taxon>
    </lineage>
</organism>
<comment type="caution">
    <text evidence="2">The sequence shown here is derived from an EMBL/GenBank/DDBJ whole genome shotgun (WGS) entry which is preliminary data.</text>
</comment>
<feature type="compositionally biased region" description="Polar residues" evidence="1">
    <location>
        <begin position="84"/>
        <end position="100"/>
    </location>
</feature>
<keyword evidence="3" id="KW-1185">Reference proteome</keyword>
<feature type="region of interest" description="Disordered" evidence="1">
    <location>
        <begin position="56"/>
        <end position="100"/>
    </location>
</feature>
<dbReference type="AlphaFoldDB" id="A0A9Q3GBY8"/>
<feature type="compositionally biased region" description="Polar residues" evidence="1">
    <location>
        <begin position="62"/>
        <end position="76"/>
    </location>
</feature>
<name>A0A9Q3GBY8_9BASI</name>
<dbReference type="EMBL" id="AVOT02000035">
    <property type="protein sequence ID" value="MBW0460602.1"/>
    <property type="molecule type" value="Genomic_DNA"/>
</dbReference>
<sequence length="100" mass="11619">MDSESSSKILHNSNEFKEIINEETMKVQEYISDVERLHQRMLDTLKELIELLQKEGKRKDSSLTMGNNPMEETNTIPRIFRQKVSPSPFSRPMASSTLFT</sequence>
<evidence type="ECO:0000313" key="3">
    <source>
        <dbReference type="Proteomes" id="UP000765509"/>
    </source>
</evidence>
<proteinExistence type="predicted"/>